<accession>A0A433VGT9</accession>
<feature type="domain" description="SprT-like" evidence="1">
    <location>
        <begin position="284"/>
        <end position="379"/>
    </location>
</feature>
<proteinExistence type="predicted"/>
<reference evidence="2" key="2">
    <citation type="journal article" date="2019" name="Genome Biol. Evol.">
        <title>Day and night: Metabolic profiles and evolutionary relationships of six axenic non-marine cyanobacteria.</title>
        <authorList>
            <person name="Will S.E."/>
            <person name="Henke P."/>
            <person name="Boedeker C."/>
            <person name="Huang S."/>
            <person name="Brinkmann H."/>
            <person name="Rohde M."/>
            <person name="Jarek M."/>
            <person name="Friedl T."/>
            <person name="Seufert S."/>
            <person name="Schumacher M."/>
            <person name="Overmann J."/>
            <person name="Neumann-Schaal M."/>
            <person name="Petersen J."/>
        </authorList>
    </citation>
    <scope>NUCLEOTIDE SEQUENCE [LARGE SCALE GENOMIC DNA]</scope>
    <source>
        <strain evidence="2">PCC 7102</strain>
    </source>
</reference>
<evidence type="ECO:0000313" key="3">
    <source>
        <dbReference type="Proteomes" id="UP000271624"/>
    </source>
</evidence>
<dbReference type="OrthoDB" id="581162at2"/>
<sequence>MLQIRGLVKAAQKAQEQLKIGVRDADVPTFAHFVLTSVETVERLCADARVTPHQLPARSRQAYYFLKNIDLQNLPSTGTHLRSMVQTIGIKNIKTQQRAISWKMSQLAQNSHIDCEQIHEVASCIHQVVQAIEKICFTQQVTPANLTSSSRQIYAWLKYLAPHENVKLHIEATQRVYTIAKKLCSKYGHESVNFVVEITNLAGLYRSRWVGNDINLIMSEGFINAGEEVLTALVQTSLKGKSSSNTRIIREYASLDEFSDILLELDLIVETVTEDGKGSHYNLETLFDKINREYFSNALTKPRLIWSQMQTYRKFGHYEPARDRIVISLTLDEPIIPQYVVEFVIYHEMLHKYYGEKWVNGRRMVHTTEFRASEAQFKYYNEAEAWLSKLARRVCHSNNNY</sequence>
<keyword evidence="3" id="KW-1185">Reference proteome</keyword>
<reference evidence="2" key="1">
    <citation type="submission" date="2018-12" db="EMBL/GenBank/DDBJ databases">
        <authorList>
            <person name="Will S."/>
            <person name="Neumann-Schaal M."/>
            <person name="Henke P."/>
        </authorList>
    </citation>
    <scope>NUCLEOTIDE SEQUENCE</scope>
    <source>
        <strain evidence="2">PCC 7102</strain>
    </source>
</reference>
<dbReference type="EMBL" id="RSCL01000009">
    <property type="protein sequence ID" value="RUT05308.1"/>
    <property type="molecule type" value="Genomic_DNA"/>
</dbReference>
<dbReference type="Proteomes" id="UP000271624">
    <property type="component" value="Unassembled WGS sequence"/>
</dbReference>
<name>A0A433VGT9_9CYAN</name>
<dbReference type="AlphaFoldDB" id="A0A433VGT9"/>
<organism evidence="2 3">
    <name type="scientific">Dulcicalothrix desertica PCC 7102</name>
    <dbReference type="NCBI Taxonomy" id="232991"/>
    <lineage>
        <taxon>Bacteria</taxon>
        <taxon>Bacillati</taxon>
        <taxon>Cyanobacteriota</taxon>
        <taxon>Cyanophyceae</taxon>
        <taxon>Nostocales</taxon>
        <taxon>Calotrichaceae</taxon>
        <taxon>Dulcicalothrix</taxon>
    </lineage>
</organism>
<evidence type="ECO:0000259" key="1">
    <source>
        <dbReference type="Pfam" id="PF10263"/>
    </source>
</evidence>
<protein>
    <recommendedName>
        <fullName evidence="1">SprT-like domain-containing protein</fullName>
    </recommendedName>
</protein>
<dbReference type="InterPro" id="IPR006640">
    <property type="entry name" value="SprT-like_domain"/>
</dbReference>
<evidence type="ECO:0000313" key="2">
    <source>
        <dbReference type="EMBL" id="RUT05308.1"/>
    </source>
</evidence>
<gene>
    <name evidence="2" type="ORF">DSM106972_041290</name>
</gene>
<comment type="caution">
    <text evidence="2">The sequence shown here is derived from an EMBL/GenBank/DDBJ whole genome shotgun (WGS) entry which is preliminary data.</text>
</comment>
<dbReference type="Pfam" id="PF10263">
    <property type="entry name" value="SprT-like"/>
    <property type="match status" value="1"/>
</dbReference>
<dbReference type="RefSeq" id="WP_127082535.1">
    <property type="nucleotide sequence ID" value="NZ_RSCL01000009.1"/>
</dbReference>